<dbReference type="PANTHER" id="PTHR18945">
    <property type="entry name" value="NEUROTRANSMITTER GATED ION CHANNEL"/>
    <property type="match status" value="1"/>
</dbReference>
<name>A0ABP1QDI0_9HEXA</name>
<evidence type="ECO:0000259" key="4">
    <source>
        <dbReference type="Pfam" id="PF02931"/>
    </source>
</evidence>
<comment type="subcellular location">
    <subcellularLocation>
        <location evidence="1">Membrane</location>
        <topology evidence="1">Multi-pass membrane protein</topology>
    </subcellularLocation>
</comment>
<dbReference type="EMBL" id="CAXLJM020000030">
    <property type="protein sequence ID" value="CAL8097855.1"/>
    <property type="molecule type" value="Genomic_DNA"/>
</dbReference>
<dbReference type="Gene3D" id="2.70.170.10">
    <property type="entry name" value="Neurotransmitter-gated ion-channel ligand-binding domain"/>
    <property type="match status" value="1"/>
</dbReference>
<reference evidence="5 6" key="1">
    <citation type="submission" date="2024-08" db="EMBL/GenBank/DDBJ databases">
        <authorList>
            <person name="Cucini C."/>
            <person name="Frati F."/>
        </authorList>
    </citation>
    <scope>NUCLEOTIDE SEQUENCE [LARGE SCALE GENOMIC DNA]</scope>
</reference>
<protein>
    <recommendedName>
        <fullName evidence="4">Neurotransmitter-gated ion-channel ligand-binding domain-containing protein</fullName>
    </recommendedName>
</protein>
<keyword evidence="3" id="KW-1133">Transmembrane helix</keyword>
<dbReference type="PROSITE" id="PS00236">
    <property type="entry name" value="NEUROTR_ION_CHANNEL"/>
    <property type="match status" value="1"/>
</dbReference>
<gene>
    <name evidence="5" type="ORF">ODALV1_LOCUS9764</name>
</gene>
<keyword evidence="6" id="KW-1185">Reference proteome</keyword>
<dbReference type="InterPro" id="IPR006202">
    <property type="entry name" value="Neur_chan_lig-bd"/>
</dbReference>
<keyword evidence="2 3" id="KW-0472">Membrane</keyword>
<dbReference type="InterPro" id="IPR036734">
    <property type="entry name" value="Neur_chan_lig-bd_sf"/>
</dbReference>
<feature type="domain" description="Neurotransmitter-gated ion-channel ligand-binding" evidence="4">
    <location>
        <begin position="82"/>
        <end position="222"/>
    </location>
</feature>
<organism evidence="5 6">
    <name type="scientific">Orchesella dallaii</name>
    <dbReference type="NCBI Taxonomy" id="48710"/>
    <lineage>
        <taxon>Eukaryota</taxon>
        <taxon>Metazoa</taxon>
        <taxon>Ecdysozoa</taxon>
        <taxon>Arthropoda</taxon>
        <taxon>Hexapoda</taxon>
        <taxon>Collembola</taxon>
        <taxon>Entomobryomorpha</taxon>
        <taxon>Entomobryoidea</taxon>
        <taxon>Orchesellidae</taxon>
        <taxon>Orchesellinae</taxon>
        <taxon>Orchesella</taxon>
    </lineage>
</organism>
<comment type="caution">
    <text evidence="5">The sequence shown here is derived from an EMBL/GenBank/DDBJ whole genome shotgun (WGS) entry which is preliminary data.</text>
</comment>
<keyword evidence="3" id="KW-0812">Transmembrane</keyword>
<evidence type="ECO:0000256" key="1">
    <source>
        <dbReference type="ARBA" id="ARBA00004141"/>
    </source>
</evidence>
<accession>A0ABP1QDI0</accession>
<dbReference type="InterPro" id="IPR006201">
    <property type="entry name" value="Neur_channel"/>
</dbReference>
<evidence type="ECO:0000313" key="5">
    <source>
        <dbReference type="EMBL" id="CAL8097855.1"/>
    </source>
</evidence>
<proteinExistence type="predicted"/>
<evidence type="ECO:0000256" key="2">
    <source>
        <dbReference type="ARBA" id="ARBA00023136"/>
    </source>
</evidence>
<dbReference type="SUPFAM" id="SSF63712">
    <property type="entry name" value="Nicotinic receptor ligand binding domain-like"/>
    <property type="match status" value="1"/>
</dbReference>
<dbReference type="InterPro" id="IPR018000">
    <property type="entry name" value="Neurotransmitter_ion_chnl_CS"/>
</dbReference>
<dbReference type="Pfam" id="PF02931">
    <property type="entry name" value="Neur_chan_LBD"/>
    <property type="match status" value="1"/>
</dbReference>
<feature type="transmembrane region" description="Helical" evidence="3">
    <location>
        <begin position="12"/>
        <end position="38"/>
    </location>
</feature>
<evidence type="ECO:0000313" key="6">
    <source>
        <dbReference type="Proteomes" id="UP001642540"/>
    </source>
</evidence>
<evidence type="ECO:0000256" key="3">
    <source>
        <dbReference type="SAM" id="Phobius"/>
    </source>
</evidence>
<sequence>MIRRQDTRVSFLWIGFNVGELGKTLVVFLLITLAIIFAEGQEEDDFYHPDFLLRPFHYSNTTPSIQEIINRANENFPYETLRYDKFRQPNNNGTPTDIRFQIIILNVDNINEDLMTYEVEMLLIEKWKDARLRVKNRKKEKDYQELDMDWIGSHLWRPNWLIKSTNLVNSHDMAGIHHFFRLYNDKTVMYVAKFRVVLLCHMKFEKYPHDTQFCTMEIQSRTV</sequence>
<dbReference type="Proteomes" id="UP001642540">
    <property type="component" value="Unassembled WGS sequence"/>
</dbReference>